<dbReference type="AlphaFoldDB" id="A0A173MM24"/>
<feature type="chain" id="PRO_5030023158" evidence="1">
    <location>
        <begin position="24"/>
        <end position="337"/>
    </location>
</feature>
<dbReference type="RefSeq" id="WP_076374731.1">
    <property type="nucleotide sequence ID" value="NZ_AP017422.1"/>
</dbReference>
<gene>
    <name evidence="2" type="ORF">SAMN05421788_101161</name>
</gene>
<evidence type="ECO:0000256" key="1">
    <source>
        <dbReference type="SAM" id="SignalP"/>
    </source>
</evidence>
<dbReference type="NCBIfam" id="TIGR03519">
    <property type="entry name" value="T9SS_PorP_fam"/>
    <property type="match status" value="1"/>
</dbReference>
<evidence type="ECO:0000313" key="3">
    <source>
        <dbReference type="Proteomes" id="UP000186917"/>
    </source>
</evidence>
<reference evidence="3" key="1">
    <citation type="submission" date="2017-01" db="EMBL/GenBank/DDBJ databases">
        <authorList>
            <person name="Varghese N."/>
            <person name="Submissions S."/>
        </authorList>
    </citation>
    <scope>NUCLEOTIDE SEQUENCE [LARGE SCALE GENOMIC DNA]</scope>
    <source>
        <strain evidence="3">DSM 21054</strain>
    </source>
</reference>
<accession>A0A173MM24</accession>
<dbReference type="Pfam" id="PF11751">
    <property type="entry name" value="PorP_SprF"/>
    <property type="match status" value="1"/>
</dbReference>
<dbReference type="OrthoDB" id="1186563at2"/>
<keyword evidence="3" id="KW-1185">Reference proteome</keyword>
<proteinExistence type="predicted"/>
<dbReference type="Proteomes" id="UP000186917">
    <property type="component" value="Unassembled WGS sequence"/>
</dbReference>
<dbReference type="STRING" id="477680.SAMN05421788_101161"/>
<dbReference type="EMBL" id="FTOR01000001">
    <property type="protein sequence ID" value="SIS60294.1"/>
    <property type="molecule type" value="Genomic_DNA"/>
</dbReference>
<protein>
    <submittedName>
        <fullName evidence="2">Type IX secretion system membrane protein, PorP/SprF family</fullName>
    </submittedName>
</protein>
<keyword evidence="1" id="KW-0732">Signal</keyword>
<feature type="signal peptide" evidence="1">
    <location>
        <begin position="1"/>
        <end position="23"/>
    </location>
</feature>
<name>A0A173MM24_9BACT</name>
<dbReference type="KEGG" id="fln:FLA_4750"/>
<sequence length="337" mass="36226">MKKNSSLLILLLSAVLGSTAAKAQTDPHFSQYYAYPLWLNPGLTGAIDGDYRVTGIYRNQWNNINNGFATPGVSADMTTSKNINLGVNLLNQSAAGGAYNYLNGYVSVAYTGVRFGKEGNHRLSIGISGGVINRKFNPSKFQSGAQWDAVTNSLNLNIPMTDVLAKNSAMAFDAGAGVMYFDATPGKKVNVFAGFSAFHLTQPSDPFISGGEDQKLPVRYTLHGGAKINLSETVSLTPNLLYMKQGAAEEKMAGAYVQLRATESTDFLVGGNYRFKDALSPYVGVYHKNMVLGVSYDVNTSDLSKVAGNANSFEISLTFTGRKSVKTDAVPFVCPRL</sequence>
<organism evidence="2 3">
    <name type="scientific">Filimonas lacunae</name>
    <dbReference type="NCBI Taxonomy" id="477680"/>
    <lineage>
        <taxon>Bacteria</taxon>
        <taxon>Pseudomonadati</taxon>
        <taxon>Bacteroidota</taxon>
        <taxon>Chitinophagia</taxon>
        <taxon>Chitinophagales</taxon>
        <taxon>Chitinophagaceae</taxon>
        <taxon>Filimonas</taxon>
    </lineage>
</organism>
<evidence type="ECO:0000313" key="2">
    <source>
        <dbReference type="EMBL" id="SIS60294.1"/>
    </source>
</evidence>
<dbReference type="InterPro" id="IPR019861">
    <property type="entry name" value="PorP/SprF_Bacteroidetes"/>
</dbReference>